<keyword evidence="3" id="KW-1185">Reference proteome</keyword>
<sequence length="602" mass="67435">MNDSSHRHSWTHILAWILATLACSWIAFCTAIGPIYRNNATITNFSISNLLLFLATLGMSLGLVYAISLRRSQGGNPASTKTWGKLGNWLIRHTAQWWQIMLFVLVGWLWAWVTLVACYGADLLSQDREVSSWLATMHGAHLPYLQGFTIMDVYPTAHYLWPAQATYLTDQHNIFLTILYGGGMALSRKLTGVPDLGIAILSGLQLIFAAYCCGVTANRFFQPASTFHITSPKGHTSMAEAGPLARFCTLAFFLLCPLVIVSTISLTKSPLFAWAFLWWIGVGYEIYLSRINGRKLPVKTLWALVFSSSIMLISAKYALYLLVLQLVLALITDRKHWATYLVCLGIPVIVFQCCLGLLFASGAVIKGDPIEARGIQLQQISRVAQRNPSGIPNQARQDLEPIMDLHAAGRAYFPNDADKVKSSGGEGKTVVYRWKTVTANDMKQLNRAWLQIGQQNPAIYMDAFLAESYGYFDLGDTAYVPMSYYVNNGYVQQDSAWISHWCHNWRDFVAGFASSWSEIPVIGWFARGNFWVIATLILIACELVRGRWKDLYYQLPLLVLMGVMITSPANNFERHMLPLVFAFPFLLIAFHRCSLADEQTGA</sequence>
<feature type="transmembrane region" description="Helical" evidence="1">
    <location>
        <begin position="97"/>
        <end position="119"/>
    </location>
</feature>
<reference evidence="2 3" key="1">
    <citation type="journal article" date="2017" name="BMC Genomics">
        <title>Comparative genomic and phylogenomic analyses of the Bifidobacteriaceae family.</title>
        <authorList>
            <person name="Lugli G.A."/>
            <person name="Milani C."/>
            <person name="Turroni F."/>
            <person name="Duranti S."/>
            <person name="Mancabelli L."/>
            <person name="Mangifesta M."/>
            <person name="Ferrario C."/>
            <person name="Modesto M."/>
            <person name="Mattarelli P."/>
            <person name="Jiri K."/>
            <person name="van Sinderen D."/>
            <person name="Ventura M."/>
        </authorList>
    </citation>
    <scope>NUCLEOTIDE SEQUENCE [LARGE SCALE GENOMIC DNA]</scope>
    <source>
        <strain evidence="2 3">DSM 22924</strain>
    </source>
</reference>
<feature type="transmembrane region" description="Helical" evidence="1">
    <location>
        <begin position="337"/>
        <end position="360"/>
    </location>
</feature>
<feature type="transmembrane region" description="Helical" evidence="1">
    <location>
        <begin position="271"/>
        <end position="289"/>
    </location>
</feature>
<dbReference type="AlphaFoldDB" id="A0A261EQH8"/>
<feature type="transmembrane region" description="Helical" evidence="1">
    <location>
        <begin position="13"/>
        <end position="35"/>
    </location>
</feature>
<gene>
    <name evidence="2" type="ORF">BOCO_1172</name>
</gene>
<organism evidence="2 3">
    <name type="scientific">Bombiscardovia coagulans</name>
    <dbReference type="NCBI Taxonomy" id="686666"/>
    <lineage>
        <taxon>Bacteria</taxon>
        <taxon>Bacillati</taxon>
        <taxon>Actinomycetota</taxon>
        <taxon>Actinomycetes</taxon>
        <taxon>Bifidobacteriales</taxon>
        <taxon>Bifidobacteriaceae</taxon>
        <taxon>Bombiscardovia</taxon>
    </lineage>
</organism>
<dbReference type="EMBL" id="MWWS01000007">
    <property type="protein sequence ID" value="OZG48936.1"/>
    <property type="molecule type" value="Genomic_DNA"/>
</dbReference>
<protein>
    <recommendedName>
        <fullName evidence="4">Beta-carotene 15,15'-monooxygenase</fullName>
    </recommendedName>
</protein>
<accession>A0A261EQH8</accession>
<evidence type="ECO:0008006" key="4">
    <source>
        <dbReference type="Google" id="ProtNLM"/>
    </source>
</evidence>
<feature type="transmembrane region" description="Helical" evidence="1">
    <location>
        <begin position="244"/>
        <end position="265"/>
    </location>
</feature>
<keyword evidence="1" id="KW-0472">Membrane</keyword>
<feature type="transmembrane region" description="Helical" evidence="1">
    <location>
        <begin position="575"/>
        <end position="595"/>
    </location>
</feature>
<name>A0A261EQH8_9BIFI</name>
<dbReference type="InterPro" id="IPR046062">
    <property type="entry name" value="DUF6020"/>
</dbReference>
<keyword evidence="1" id="KW-0812">Transmembrane</keyword>
<keyword evidence="1" id="KW-1133">Transmembrane helix</keyword>
<evidence type="ECO:0000313" key="3">
    <source>
        <dbReference type="Proteomes" id="UP000216004"/>
    </source>
</evidence>
<feature type="transmembrane region" description="Helical" evidence="1">
    <location>
        <begin position="301"/>
        <end position="331"/>
    </location>
</feature>
<dbReference type="Pfam" id="PF19484">
    <property type="entry name" value="DUF6020"/>
    <property type="match status" value="1"/>
</dbReference>
<evidence type="ECO:0000256" key="1">
    <source>
        <dbReference type="SAM" id="Phobius"/>
    </source>
</evidence>
<dbReference type="RefSeq" id="WP_158520429.1">
    <property type="nucleotide sequence ID" value="NZ_MWWS01000007.1"/>
</dbReference>
<comment type="caution">
    <text evidence="2">The sequence shown here is derived from an EMBL/GenBank/DDBJ whole genome shotgun (WGS) entry which is preliminary data.</text>
</comment>
<dbReference type="PROSITE" id="PS51257">
    <property type="entry name" value="PROKAR_LIPOPROTEIN"/>
    <property type="match status" value="1"/>
</dbReference>
<dbReference type="OrthoDB" id="3757494at2"/>
<feature type="transmembrane region" description="Helical" evidence="1">
    <location>
        <begin position="47"/>
        <end position="67"/>
    </location>
</feature>
<dbReference type="Proteomes" id="UP000216004">
    <property type="component" value="Unassembled WGS sequence"/>
</dbReference>
<evidence type="ECO:0000313" key="2">
    <source>
        <dbReference type="EMBL" id="OZG48936.1"/>
    </source>
</evidence>
<proteinExistence type="predicted"/>
<feature type="transmembrane region" description="Helical" evidence="1">
    <location>
        <begin position="551"/>
        <end position="569"/>
    </location>
</feature>